<keyword evidence="7" id="KW-0663">Pyridoxal phosphate</keyword>
<comment type="catalytic activity">
    <reaction evidence="9">
        <text>L-histidinol phosphate + 2-oxoglutarate = 3-(imidazol-4-yl)-2-oxopropyl phosphate + L-glutamate</text>
        <dbReference type="Rhea" id="RHEA:23744"/>
        <dbReference type="ChEBI" id="CHEBI:16810"/>
        <dbReference type="ChEBI" id="CHEBI:29985"/>
        <dbReference type="ChEBI" id="CHEBI:57766"/>
        <dbReference type="ChEBI" id="CHEBI:57980"/>
        <dbReference type="EC" id="2.6.1.9"/>
    </reaction>
</comment>
<keyword evidence="4" id="KW-0032">Aminotransferase</keyword>
<dbReference type="EC" id="2.6.1.9" evidence="3"/>
<comment type="pathway">
    <text evidence="1">Amino-acid biosynthesis; L-histidine biosynthesis; L-histidine from 5-phospho-alpha-D-ribose 1-diphosphate: step 7/9.</text>
</comment>
<evidence type="ECO:0000256" key="9">
    <source>
        <dbReference type="ARBA" id="ARBA00047481"/>
    </source>
</evidence>
<dbReference type="GO" id="GO:0004400">
    <property type="term" value="F:histidinol-phosphate transaminase activity"/>
    <property type="evidence" value="ECO:0007669"/>
    <property type="project" value="UniProtKB-EC"/>
</dbReference>
<dbReference type="InterPro" id="IPR015422">
    <property type="entry name" value="PyrdxlP-dep_Trfase_small"/>
</dbReference>
<keyword evidence="5" id="KW-0028">Amino-acid biosynthesis</keyword>
<feature type="region of interest" description="Disordered" evidence="10">
    <location>
        <begin position="1"/>
        <end position="24"/>
    </location>
</feature>
<evidence type="ECO:0000256" key="6">
    <source>
        <dbReference type="ARBA" id="ARBA00022679"/>
    </source>
</evidence>
<organism evidence="12 13">
    <name type="scientific">Serinicoccus chungangensis</name>
    <dbReference type="NCBI Taxonomy" id="767452"/>
    <lineage>
        <taxon>Bacteria</taxon>
        <taxon>Bacillati</taxon>
        <taxon>Actinomycetota</taxon>
        <taxon>Actinomycetes</taxon>
        <taxon>Micrococcales</taxon>
        <taxon>Ornithinimicrobiaceae</taxon>
        <taxon>Serinicoccus</taxon>
    </lineage>
</organism>
<evidence type="ECO:0000259" key="11">
    <source>
        <dbReference type="Pfam" id="PF00155"/>
    </source>
</evidence>
<dbReference type="RefSeq" id="WP_058892697.1">
    <property type="nucleotide sequence ID" value="NZ_LQBL01000033.1"/>
</dbReference>
<evidence type="ECO:0000256" key="1">
    <source>
        <dbReference type="ARBA" id="ARBA00005011"/>
    </source>
</evidence>
<keyword evidence="8" id="KW-0368">Histidine biosynthesis</keyword>
<dbReference type="GO" id="GO:0000105">
    <property type="term" value="P:L-histidine biosynthetic process"/>
    <property type="evidence" value="ECO:0007669"/>
    <property type="project" value="UniProtKB-KW"/>
</dbReference>
<dbReference type="InterPro" id="IPR004839">
    <property type="entry name" value="Aminotransferase_I/II_large"/>
</dbReference>
<dbReference type="EMBL" id="LQBL01000033">
    <property type="protein sequence ID" value="KUG51152.1"/>
    <property type="molecule type" value="Genomic_DNA"/>
</dbReference>
<keyword evidence="6" id="KW-0808">Transferase</keyword>
<dbReference type="Gene3D" id="3.40.640.10">
    <property type="entry name" value="Type I PLP-dependent aspartate aminotransferase-like (Major domain)"/>
    <property type="match status" value="2"/>
</dbReference>
<dbReference type="GO" id="GO:0030170">
    <property type="term" value="F:pyridoxal phosphate binding"/>
    <property type="evidence" value="ECO:0007669"/>
    <property type="project" value="InterPro"/>
</dbReference>
<accession>A0A0W8I0Y5</accession>
<protein>
    <recommendedName>
        <fullName evidence="3">histidinol-phosphate transaminase</fullName>
        <ecNumber evidence="3">2.6.1.9</ecNumber>
    </recommendedName>
</protein>
<proteinExistence type="inferred from homology"/>
<dbReference type="OrthoDB" id="9764035at2"/>
<gene>
    <name evidence="12" type="ORF">AVL62_12995</name>
</gene>
<dbReference type="Pfam" id="PF00155">
    <property type="entry name" value="Aminotran_1_2"/>
    <property type="match status" value="1"/>
</dbReference>
<dbReference type="PANTHER" id="PTHR43643:SF6">
    <property type="entry name" value="HISTIDINOL-PHOSPHATE AMINOTRANSFERASE"/>
    <property type="match status" value="1"/>
</dbReference>
<dbReference type="SUPFAM" id="SSF53383">
    <property type="entry name" value="PLP-dependent transferases"/>
    <property type="match status" value="1"/>
</dbReference>
<evidence type="ECO:0000256" key="5">
    <source>
        <dbReference type="ARBA" id="ARBA00022605"/>
    </source>
</evidence>
<dbReference type="PANTHER" id="PTHR43643">
    <property type="entry name" value="HISTIDINOL-PHOSPHATE AMINOTRANSFERASE 2"/>
    <property type="match status" value="1"/>
</dbReference>
<name>A0A0W8I0Y5_9MICO</name>
<dbReference type="STRING" id="767452.AVL62_12995"/>
<reference evidence="12 13" key="1">
    <citation type="submission" date="2015-12" db="EMBL/GenBank/DDBJ databases">
        <title>Serinicoccus chungangenesis strain CD08_5 genome sequencing and assembly.</title>
        <authorList>
            <person name="Chander A.M."/>
            <person name="Kaur G."/>
            <person name="Nair G.R."/>
            <person name="Dhawan D.K."/>
            <person name="Kochhar R.K."/>
            <person name="Mayilraj S."/>
            <person name="Bhadada S.K."/>
        </authorList>
    </citation>
    <scope>NUCLEOTIDE SEQUENCE [LARGE SCALE GENOMIC DNA]</scope>
    <source>
        <strain evidence="12 13">CD08_5</strain>
    </source>
</reference>
<keyword evidence="13" id="KW-1185">Reference proteome</keyword>
<comment type="similarity">
    <text evidence="2">Belongs to the class-II pyridoxal-phosphate-dependent aminotransferase family. Histidinol-phosphate aminotransferase subfamily.</text>
</comment>
<dbReference type="Gene3D" id="3.90.1150.10">
    <property type="entry name" value="Aspartate Aminotransferase, domain 1"/>
    <property type="match status" value="2"/>
</dbReference>
<evidence type="ECO:0000256" key="7">
    <source>
        <dbReference type="ARBA" id="ARBA00022898"/>
    </source>
</evidence>
<evidence type="ECO:0000313" key="13">
    <source>
        <dbReference type="Proteomes" id="UP000054837"/>
    </source>
</evidence>
<evidence type="ECO:0000256" key="8">
    <source>
        <dbReference type="ARBA" id="ARBA00023102"/>
    </source>
</evidence>
<dbReference type="InterPro" id="IPR050106">
    <property type="entry name" value="HistidinolP_aminotransfase"/>
</dbReference>
<evidence type="ECO:0000256" key="10">
    <source>
        <dbReference type="SAM" id="MobiDB-lite"/>
    </source>
</evidence>
<sequence length="302" mass="31427">MTAGSPHVPPAGSHGGDGPAVARALGVDPTDLLDLSQTMNPLAPPVGPMLQRHLDTLGRYPDPGAAGAELATALGVEPDRLLLTNGGSEAIHLVAAELGGGVRSEPDFGLHPRSPDGPRWRSDPHSPSGRLAGPHERADVWDEAFYALATGRWTAGREDCRAAVGSLTKTFACPGLRLGYAVADPDLLARLRERQPHWSVGSLALAVLPDLLAAADLRGWADGIRSLRGELTDLLVAHGMQVDAADAPWVLVHRAGLREELAPHGVLVRDCTSFGMPGVARVAVPGAEGLSRLEQALGAAVA</sequence>
<dbReference type="InterPro" id="IPR015424">
    <property type="entry name" value="PyrdxlP-dep_Trfase"/>
</dbReference>
<comment type="caution">
    <text evidence="12">The sequence shown here is derived from an EMBL/GenBank/DDBJ whole genome shotgun (WGS) entry which is preliminary data.</text>
</comment>
<dbReference type="AlphaFoldDB" id="A0A0W8I0Y5"/>
<dbReference type="InterPro" id="IPR015421">
    <property type="entry name" value="PyrdxlP-dep_Trfase_major"/>
</dbReference>
<feature type="domain" description="Aminotransferase class I/classII large" evidence="11">
    <location>
        <begin position="140"/>
        <end position="286"/>
    </location>
</feature>
<evidence type="ECO:0000256" key="3">
    <source>
        <dbReference type="ARBA" id="ARBA00012748"/>
    </source>
</evidence>
<dbReference type="Proteomes" id="UP000054837">
    <property type="component" value="Unassembled WGS sequence"/>
</dbReference>
<feature type="compositionally biased region" description="Basic and acidic residues" evidence="10">
    <location>
        <begin position="104"/>
        <end position="124"/>
    </location>
</feature>
<evidence type="ECO:0000313" key="12">
    <source>
        <dbReference type="EMBL" id="KUG51152.1"/>
    </source>
</evidence>
<evidence type="ECO:0000256" key="4">
    <source>
        <dbReference type="ARBA" id="ARBA00022576"/>
    </source>
</evidence>
<feature type="region of interest" description="Disordered" evidence="10">
    <location>
        <begin position="102"/>
        <end position="134"/>
    </location>
</feature>
<evidence type="ECO:0000256" key="2">
    <source>
        <dbReference type="ARBA" id="ARBA00007970"/>
    </source>
</evidence>